<dbReference type="Proteomes" id="UP000059074">
    <property type="component" value="Unassembled WGS sequence"/>
</dbReference>
<dbReference type="GO" id="GO:0046348">
    <property type="term" value="P:amino sugar catabolic process"/>
    <property type="evidence" value="ECO:0007669"/>
    <property type="project" value="InterPro"/>
</dbReference>
<dbReference type="GO" id="GO:0009254">
    <property type="term" value="P:peptidoglycan turnover"/>
    <property type="evidence" value="ECO:0007669"/>
    <property type="project" value="TreeGrafter"/>
</dbReference>
<evidence type="ECO:0000256" key="1">
    <source>
        <dbReference type="ARBA" id="ARBA00023239"/>
    </source>
</evidence>
<dbReference type="Pfam" id="PF22645">
    <property type="entry name" value="GKRP_SIS_N"/>
    <property type="match status" value="1"/>
</dbReference>
<dbReference type="NCBIfam" id="NF009222">
    <property type="entry name" value="PRK12570.1"/>
    <property type="match status" value="1"/>
</dbReference>
<keyword evidence="2" id="KW-0119">Carbohydrate metabolism</keyword>
<dbReference type="Gene3D" id="3.40.50.10490">
    <property type="entry name" value="Glucose-6-phosphate isomerase like protein, domain 1"/>
    <property type="match status" value="1"/>
</dbReference>
<evidence type="ECO:0000313" key="6">
    <source>
        <dbReference type="Proteomes" id="UP000059074"/>
    </source>
</evidence>
<evidence type="ECO:0000259" key="4">
    <source>
        <dbReference type="PROSITE" id="PS51464"/>
    </source>
</evidence>
<dbReference type="InterPro" id="IPR001347">
    <property type="entry name" value="SIS_dom"/>
</dbReference>
<sequence>MLPDMNTEQLSPRYANIDIWQPGDILDAMIDGQLASVAAVREARGAIEQAALAIEARLRNGGRLIYAGAGTSGRLAVQDGAELLPTFSWPKERLLLLLAGGDVAMTQAVEGAEDDVDRAEALIAEHGVAAADVLIGVAASGTTPFTLACLRAARARGALTVGIANNPDTPLLTDAEHPIYLATGPEPIAGSTRMNAGTAQRITLNLLSTLIMIRLGRVYRGMMVEVQACNAKLAKRRERMVAHLTGQHGAVVSEALDRADGSVKLAVLLLQGYDLAEAELALTKVGGRLGDAIDHLAKQTADHSDDGEHRSTRAHAPR</sequence>
<dbReference type="GO" id="GO:0016835">
    <property type="term" value="F:carbon-oxygen lyase activity"/>
    <property type="evidence" value="ECO:0007669"/>
    <property type="project" value="InterPro"/>
</dbReference>
<dbReference type="Gene3D" id="1.10.8.1080">
    <property type="match status" value="1"/>
</dbReference>
<evidence type="ECO:0000256" key="3">
    <source>
        <dbReference type="SAM" id="MobiDB-lite"/>
    </source>
</evidence>
<dbReference type="InterPro" id="IPR005488">
    <property type="entry name" value="Etherase_MurQ"/>
</dbReference>
<reference evidence="5 6" key="1">
    <citation type="submission" date="2015-10" db="EMBL/GenBank/DDBJ databases">
        <title>Transcriptomic analysis of a linuron degrading triple-species bacterial consortium.</title>
        <authorList>
            <person name="Albers P."/>
        </authorList>
    </citation>
    <scope>NUCLEOTIDE SEQUENCE [LARGE SCALE GENOMIC DNA]</scope>
    <source>
        <strain evidence="5 6">WDL6</strain>
    </source>
</reference>
<feature type="compositionally biased region" description="Basic and acidic residues" evidence="3">
    <location>
        <begin position="299"/>
        <end position="311"/>
    </location>
</feature>
<dbReference type="STRING" id="121290.APY04_2852"/>
<comment type="caution">
    <text evidence="5">The sequence shown here is derived from an EMBL/GenBank/DDBJ whole genome shotgun (WGS) entry which is preliminary data.</text>
</comment>
<dbReference type="EC" id="4.2.-.-" evidence="5"/>
<dbReference type="PANTHER" id="PTHR10088">
    <property type="entry name" value="GLUCOKINASE REGULATORY PROTEIN"/>
    <property type="match status" value="1"/>
</dbReference>
<dbReference type="PROSITE" id="PS51464">
    <property type="entry name" value="SIS"/>
    <property type="match status" value="1"/>
</dbReference>
<name>A0A109BB67_HYPSL</name>
<dbReference type="EMBL" id="LMTR01000081">
    <property type="protein sequence ID" value="KWT65390.1"/>
    <property type="molecule type" value="Genomic_DNA"/>
</dbReference>
<protein>
    <submittedName>
        <fullName evidence="5">N-acetylmuramic acid 6-phosphate etherase</fullName>
        <ecNumber evidence="5">4.2.-.-</ecNumber>
    </submittedName>
</protein>
<dbReference type="AlphaFoldDB" id="A0A109BB67"/>
<dbReference type="PANTHER" id="PTHR10088:SF4">
    <property type="entry name" value="GLUCOKINASE REGULATORY PROTEIN"/>
    <property type="match status" value="1"/>
</dbReference>
<dbReference type="NCBIfam" id="NF003915">
    <property type="entry name" value="PRK05441.1"/>
    <property type="match status" value="1"/>
</dbReference>
<dbReference type="InterPro" id="IPR040190">
    <property type="entry name" value="MURQ/GCKR"/>
</dbReference>
<organism evidence="5 6">
    <name type="scientific">Hyphomicrobium sulfonivorans</name>
    <dbReference type="NCBI Taxonomy" id="121290"/>
    <lineage>
        <taxon>Bacteria</taxon>
        <taxon>Pseudomonadati</taxon>
        <taxon>Pseudomonadota</taxon>
        <taxon>Alphaproteobacteria</taxon>
        <taxon>Hyphomicrobiales</taxon>
        <taxon>Hyphomicrobiaceae</taxon>
        <taxon>Hyphomicrobium</taxon>
    </lineage>
</organism>
<accession>A0A109BB67</accession>
<evidence type="ECO:0000313" key="5">
    <source>
        <dbReference type="EMBL" id="KWT65390.1"/>
    </source>
</evidence>
<dbReference type="InterPro" id="IPR046348">
    <property type="entry name" value="SIS_dom_sf"/>
</dbReference>
<proteinExistence type="predicted"/>
<feature type="region of interest" description="Disordered" evidence="3">
    <location>
        <begin position="299"/>
        <end position="318"/>
    </location>
</feature>
<dbReference type="SUPFAM" id="SSF53697">
    <property type="entry name" value="SIS domain"/>
    <property type="match status" value="1"/>
</dbReference>
<keyword evidence="1 5" id="KW-0456">Lyase</keyword>
<evidence type="ECO:0000256" key="2">
    <source>
        <dbReference type="ARBA" id="ARBA00023277"/>
    </source>
</evidence>
<keyword evidence="6" id="KW-1185">Reference proteome</keyword>
<dbReference type="GO" id="GO:0016803">
    <property type="term" value="F:ether hydrolase activity"/>
    <property type="evidence" value="ECO:0007669"/>
    <property type="project" value="TreeGrafter"/>
</dbReference>
<gene>
    <name evidence="5" type="ORF">APY04_2852</name>
</gene>
<feature type="domain" description="SIS" evidence="4">
    <location>
        <begin position="54"/>
        <end position="217"/>
    </location>
</feature>
<dbReference type="PATRIC" id="fig|121290.4.peg.3585"/>
<dbReference type="CDD" id="cd05007">
    <property type="entry name" value="SIS_Etherase"/>
    <property type="match status" value="1"/>
</dbReference>
<dbReference type="GO" id="GO:0097367">
    <property type="term" value="F:carbohydrate derivative binding"/>
    <property type="evidence" value="ECO:0007669"/>
    <property type="project" value="InterPro"/>
</dbReference>